<protein>
    <submittedName>
        <fullName evidence="1">Uncharacterized protein</fullName>
    </submittedName>
</protein>
<dbReference type="Proteomes" id="UP000631114">
    <property type="component" value="Unassembled WGS sequence"/>
</dbReference>
<proteinExistence type="predicted"/>
<dbReference type="EMBL" id="JADFTS010000009">
    <property type="protein sequence ID" value="KAF9588092.1"/>
    <property type="molecule type" value="Genomic_DNA"/>
</dbReference>
<comment type="caution">
    <text evidence="1">The sequence shown here is derived from an EMBL/GenBank/DDBJ whole genome shotgun (WGS) entry which is preliminary data.</text>
</comment>
<name>A0A835GXS4_9MAGN</name>
<dbReference type="AlphaFoldDB" id="A0A835GXS4"/>
<keyword evidence="2" id="KW-1185">Reference proteome</keyword>
<gene>
    <name evidence="1" type="ORF">IFM89_007333</name>
</gene>
<organism evidence="1 2">
    <name type="scientific">Coptis chinensis</name>
    <dbReference type="NCBI Taxonomy" id="261450"/>
    <lineage>
        <taxon>Eukaryota</taxon>
        <taxon>Viridiplantae</taxon>
        <taxon>Streptophyta</taxon>
        <taxon>Embryophyta</taxon>
        <taxon>Tracheophyta</taxon>
        <taxon>Spermatophyta</taxon>
        <taxon>Magnoliopsida</taxon>
        <taxon>Ranunculales</taxon>
        <taxon>Ranunculaceae</taxon>
        <taxon>Coptidoideae</taxon>
        <taxon>Coptis</taxon>
    </lineage>
</organism>
<evidence type="ECO:0000313" key="2">
    <source>
        <dbReference type="Proteomes" id="UP000631114"/>
    </source>
</evidence>
<accession>A0A835GXS4</accession>
<reference evidence="1 2" key="1">
    <citation type="submission" date="2020-10" db="EMBL/GenBank/DDBJ databases">
        <title>The Coptis chinensis genome and diversification of protoberbering-type alkaloids.</title>
        <authorList>
            <person name="Wang B."/>
            <person name="Shu S."/>
            <person name="Song C."/>
            <person name="Liu Y."/>
        </authorList>
    </citation>
    <scope>NUCLEOTIDE SEQUENCE [LARGE SCALE GENOMIC DNA]</scope>
    <source>
        <strain evidence="1">HL-2020</strain>
        <tissue evidence="1">Leaf</tissue>
    </source>
</reference>
<evidence type="ECO:0000313" key="1">
    <source>
        <dbReference type="EMBL" id="KAF9588092.1"/>
    </source>
</evidence>
<sequence>MANLLDCGLKYVYGFQAHTSSILFTQQLKVVMHFLCSETFADALQRVGAQDPLRGGKDELLEDLLSIIHAGDTEAPAKNSFDRINAALLLGCPWKCHGGATFIIENALTVSQVTTTLTRVQFVFWLNPSGGLSYFEGNFGVCTRKS</sequence>